<dbReference type="Gene3D" id="1.10.260.40">
    <property type="entry name" value="lambda repressor-like DNA-binding domains"/>
    <property type="match status" value="1"/>
</dbReference>
<dbReference type="GO" id="GO:0003677">
    <property type="term" value="F:DNA binding"/>
    <property type="evidence" value="ECO:0007669"/>
    <property type="project" value="InterPro"/>
</dbReference>
<dbReference type="InterPro" id="IPR010982">
    <property type="entry name" value="Lambda_DNA-bd_dom_sf"/>
</dbReference>
<accession>A0A7T7RFH9</accession>
<dbReference type="RefSeq" id="WP_200399533.1">
    <property type="nucleotide sequence ID" value="NZ_CP066831.1"/>
</dbReference>
<dbReference type="CDD" id="cd00093">
    <property type="entry name" value="HTH_XRE"/>
    <property type="match status" value="1"/>
</dbReference>
<dbReference type="SUPFAM" id="SSF47413">
    <property type="entry name" value="lambda repressor-like DNA-binding domains"/>
    <property type="match status" value="1"/>
</dbReference>
<dbReference type="Proteomes" id="UP000595636">
    <property type="component" value="Chromosome"/>
</dbReference>
<sequence>MLEQSHDFGQELRRRRMAAQLSLEQLGQRVHYSKSQLSKVERGLKRPSPELARLCDAQLKADGALAELVPVECSRPPLPRPVHDDEVWLMQLGKDGSSSFRPVTRRDVIAAGATSVLTMRAGDPRLQSSVDEGSETVVDASRLMFDQFRRFGQASGPASVLPSLIAQTHSLEQLALRTGPRTRRSLLILASRYAEYAGWMAQECGDDASALWWTERAVQLANAGQDTGLAMYAHVRGSLISLYRGDVAQAAQLATRALESTAPSRVRGLAAQHLAQSRAVEGDYDSCMRSLDRARELLAQDGADADQPVLGASHVPDVVSMFTGWCLYDLGRPRQAAESLDVETRRIPEHALRTRARYGVRRALAHAGAGDIDQACAVAGDILPCVRLTRSATVSADLRRLSHTLRRHSRQASVRALAPELGSALAFSTAS</sequence>
<dbReference type="Gene3D" id="1.25.40.10">
    <property type="entry name" value="Tetratricopeptide repeat domain"/>
    <property type="match status" value="1"/>
</dbReference>
<dbReference type="PROSITE" id="PS50943">
    <property type="entry name" value="HTH_CROC1"/>
    <property type="match status" value="1"/>
</dbReference>
<organism evidence="2 3">
    <name type="scientific">Streptomyces liliifuscus</name>
    <dbReference type="NCBI Taxonomy" id="2797636"/>
    <lineage>
        <taxon>Bacteria</taxon>
        <taxon>Bacillati</taxon>
        <taxon>Actinomycetota</taxon>
        <taxon>Actinomycetes</taxon>
        <taxon>Kitasatosporales</taxon>
        <taxon>Streptomycetaceae</taxon>
        <taxon>Streptomyces</taxon>
    </lineage>
</organism>
<dbReference type="SUPFAM" id="SSF48452">
    <property type="entry name" value="TPR-like"/>
    <property type="match status" value="1"/>
</dbReference>
<evidence type="ECO:0000313" key="3">
    <source>
        <dbReference type="Proteomes" id="UP000595636"/>
    </source>
</evidence>
<proteinExistence type="predicted"/>
<dbReference type="AlphaFoldDB" id="A0A7T7RFH9"/>
<evidence type="ECO:0000313" key="2">
    <source>
        <dbReference type="EMBL" id="QQM44701.1"/>
    </source>
</evidence>
<feature type="domain" description="HTH cro/C1-type" evidence="1">
    <location>
        <begin position="12"/>
        <end position="57"/>
    </location>
</feature>
<dbReference type="InterPro" id="IPR001387">
    <property type="entry name" value="Cro/C1-type_HTH"/>
</dbReference>
<dbReference type="InterPro" id="IPR011990">
    <property type="entry name" value="TPR-like_helical_dom_sf"/>
</dbReference>
<dbReference type="EMBL" id="CP066831">
    <property type="protein sequence ID" value="QQM44701.1"/>
    <property type="molecule type" value="Genomic_DNA"/>
</dbReference>
<protein>
    <submittedName>
        <fullName evidence="2">Helix-turn-helix transcriptional regulator</fullName>
    </submittedName>
</protein>
<reference evidence="2 3" key="1">
    <citation type="submission" date="2020-12" db="EMBL/GenBank/DDBJ databases">
        <title>A novel species.</title>
        <authorList>
            <person name="Li K."/>
        </authorList>
    </citation>
    <scope>NUCLEOTIDE SEQUENCE [LARGE SCALE GENOMIC DNA]</scope>
    <source>
        <strain evidence="2 3">ZYC-3</strain>
    </source>
</reference>
<dbReference type="KEGG" id="slf:JEQ17_38405"/>
<keyword evidence="3" id="KW-1185">Reference proteome</keyword>
<dbReference type="SMART" id="SM00530">
    <property type="entry name" value="HTH_XRE"/>
    <property type="match status" value="1"/>
</dbReference>
<evidence type="ECO:0000259" key="1">
    <source>
        <dbReference type="PROSITE" id="PS50943"/>
    </source>
</evidence>
<dbReference type="Pfam" id="PF13560">
    <property type="entry name" value="HTH_31"/>
    <property type="match status" value="1"/>
</dbReference>
<gene>
    <name evidence="2" type="ORF">JEQ17_38405</name>
</gene>
<name>A0A7T7RFH9_9ACTN</name>